<comment type="cofactor">
    <cofactor evidence="2">
        <name>Co(2+)</name>
        <dbReference type="ChEBI" id="CHEBI:48828"/>
    </cofactor>
</comment>
<feature type="domain" description="3-dehydroquinate synthase C-terminal" evidence="10">
    <location>
        <begin position="172"/>
        <end position="310"/>
    </location>
</feature>
<dbReference type="Gene3D" id="1.20.1090.10">
    <property type="entry name" value="Dehydroquinate synthase-like - alpha domain"/>
    <property type="match status" value="1"/>
</dbReference>
<dbReference type="InterPro" id="IPR050071">
    <property type="entry name" value="Dehydroquinate_synthase"/>
</dbReference>
<keyword evidence="5" id="KW-0520">NAD</keyword>
<evidence type="ECO:0000256" key="6">
    <source>
        <dbReference type="ARBA" id="ARBA00023141"/>
    </source>
</evidence>
<evidence type="ECO:0000256" key="5">
    <source>
        <dbReference type="ARBA" id="ARBA00023027"/>
    </source>
</evidence>
<evidence type="ECO:0000256" key="8">
    <source>
        <dbReference type="ARBA" id="ARBA00023285"/>
    </source>
</evidence>
<proteinExistence type="predicted"/>
<comment type="caution">
    <text evidence="11">The sequence shown here is derived from an EMBL/GenBank/DDBJ whole genome shotgun (WGS) entry which is preliminary data.</text>
</comment>
<evidence type="ECO:0000256" key="7">
    <source>
        <dbReference type="ARBA" id="ARBA00023239"/>
    </source>
</evidence>
<dbReference type="GO" id="GO:0009073">
    <property type="term" value="P:aromatic amino acid family biosynthetic process"/>
    <property type="evidence" value="ECO:0007669"/>
    <property type="project" value="UniProtKB-KW"/>
</dbReference>
<gene>
    <name evidence="11" type="primary">aroB</name>
    <name evidence="11" type="ORF">JEODO184_01230</name>
</gene>
<dbReference type="Proteomes" id="UP000589351">
    <property type="component" value="Unassembled WGS sequence"/>
</dbReference>
<keyword evidence="6" id="KW-0057">Aromatic amino acid biosynthesis</keyword>
<evidence type="ECO:0000313" key="12">
    <source>
        <dbReference type="Proteomes" id="UP000589351"/>
    </source>
</evidence>
<dbReference type="InterPro" id="IPR030960">
    <property type="entry name" value="DHQS/DOIS_N"/>
</dbReference>
<keyword evidence="3" id="KW-0028">Amino-acid biosynthesis</keyword>
<evidence type="ECO:0000259" key="9">
    <source>
        <dbReference type="Pfam" id="PF01761"/>
    </source>
</evidence>
<dbReference type="CDD" id="cd08195">
    <property type="entry name" value="DHQS"/>
    <property type="match status" value="1"/>
</dbReference>
<dbReference type="Pfam" id="PF24621">
    <property type="entry name" value="DHQS_C"/>
    <property type="match status" value="1"/>
</dbReference>
<dbReference type="SUPFAM" id="SSF56796">
    <property type="entry name" value="Dehydroquinate synthase-like"/>
    <property type="match status" value="1"/>
</dbReference>
<accession>A0A6V7RIM8</accession>
<dbReference type="Pfam" id="PF01761">
    <property type="entry name" value="DHQ_synthase"/>
    <property type="match status" value="1"/>
</dbReference>
<keyword evidence="4" id="KW-0479">Metal-binding</keyword>
<sequence>MDIRTSYKNNNYTISVANDILENKLKTWTEQYEDVFYLIDENVYALYKDTKLKNIHSPIVVTGGESFKYASPLMNTIEKLLELGIKRNSLIVVIGGGATGDAGGMIASLVLRGVDYIHIPTTLLAHDSAIGGKTAINSLHGKNLIGSFYRPKAVIYDLDFLYSLSNDEKLSGFGEVFKHALLLSEIEVESLMKVTKDSIEIKDLTEFIISGIKLKMDIVTKDEHESGSRKFLNLGHTLGHAIEYQYKIPHGQAVMLGILFSLYLSNEIYQQDFDLVKYYNFMAHHGYPVQLLQNMNEDDMIKLMQQDKKNHQGDLITFILFSDTNTLTLTDIKKSDLYDYLRRIKETL</sequence>
<keyword evidence="12" id="KW-1185">Reference proteome</keyword>
<dbReference type="GO" id="GO:0046872">
    <property type="term" value="F:metal ion binding"/>
    <property type="evidence" value="ECO:0007669"/>
    <property type="project" value="UniProtKB-KW"/>
</dbReference>
<dbReference type="GO" id="GO:0003856">
    <property type="term" value="F:3-dehydroquinate synthase activity"/>
    <property type="evidence" value="ECO:0007669"/>
    <property type="project" value="TreeGrafter"/>
</dbReference>
<protein>
    <submittedName>
        <fullName evidence="11">3-dehydroquinate synthase</fullName>
    </submittedName>
</protein>
<comment type="cofactor">
    <cofactor evidence="1">
        <name>NAD(+)</name>
        <dbReference type="ChEBI" id="CHEBI:57540"/>
    </cofactor>
</comment>
<evidence type="ECO:0000256" key="4">
    <source>
        <dbReference type="ARBA" id="ARBA00022723"/>
    </source>
</evidence>
<evidence type="ECO:0000256" key="3">
    <source>
        <dbReference type="ARBA" id="ARBA00022605"/>
    </source>
</evidence>
<evidence type="ECO:0000313" key="11">
    <source>
        <dbReference type="EMBL" id="CAD2077742.1"/>
    </source>
</evidence>
<dbReference type="PANTHER" id="PTHR43622">
    <property type="entry name" value="3-DEHYDROQUINATE SYNTHASE"/>
    <property type="match status" value="1"/>
</dbReference>
<name>A0A6V7RIM8_9STAP</name>
<dbReference type="AlphaFoldDB" id="A0A6V7RIM8"/>
<keyword evidence="7" id="KW-0456">Lyase</keyword>
<evidence type="ECO:0000259" key="10">
    <source>
        <dbReference type="Pfam" id="PF24621"/>
    </source>
</evidence>
<keyword evidence="8" id="KW-0170">Cobalt</keyword>
<dbReference type="PIRSF" id="PIRSF001455">
    <property type="entry name" value="DHQ_synth"/>
    <property type="match status" value="1"/>
</dbReference>
<evidence type="ECO:0000256" key="1">
    <source>
        <dbReference type="ARBA" id="ARBA00001911"/>
    </source>
</evidence>
<dbReference type="GO" id="GO:0008652">
    <property type="term" value="P:amino acid biosynthetic process"/>
    <property type="evidence" value="ECO:0007669"/>
    <property type="project" value="UniProtKB-KW"/>
</dbReference>
<dbReference type="Gene3D" id="3.40.50.1970">
    <property type="match status" value="1"/>
</dbReference>
<dbReference type="EMBL" id="CAJEWD010000008">
    <property type="protein sequence ID" value="CAD2077742.1"/>
    <property type="molecule type" value="Genomic_DNA"/>
</dbReference>
<dbReference type="InterPro" id="IPR030963">
    <property type="entry name" value="DHQ_synth_fam"/>
</dbReference>
<evidence type="ECO:0000256" key="2">
    <source>
        <dbReference type="ARBA" id="ARBA00001941"/>
    </source>
</evidence>
<feature type="domain" description="3-dehydroquinate synthase N-terminal" evidence="9">
    <location>
        <begin position="59"/>
        <end position="168"/>
    </location>
</feature>
<dbReference type="PANTHER" id="PTHR43622:SF7">
    <property type="entry name" value="3-DEHYDROQUINATE SYNTHASE, CHLOROPLASTIC"/>
    <property type="match status" value="1"/>
</dbReference>
<organism evidence="11 12">
    <name type="scientific">Jeotgalicoccus meleagridis</name>
    <dbReference type="NCBI Taxonomy" id="2759181"/>
    <lineage>
        <taxon>Bacteria</taxon>
        <taxon>Bacillati</taxon>
        <taxon>Bacillota</taxon>
        <taxon>Bacilli</taxon>
        <taxon>Bacillales</taxon>
        <taxon>Staphylococcaceae</taxon>
        <taxon>Jeotgalicoccus</taxon>
    </lineage>
</organism>
<dbReference type="InterPro" id="IPR056179">
    <property type="entry name" value="DHQS_C"/>
</dbReference>
<reference evidence="11 12" key="1">
    <citation type="submission" date="2020-07" db="EMBL/GenBank/DDBJ databases">
        <authorList>
            <person name="Criscuolo A."/>
        </authorList>
    </citation>
    <scope>NUCLEOTIDE SEQUENCE [LARGE SCALE GENOMIC DNA]</scope>
    <source>
        <strain evidence="11">CIP111649</strain>
    </source>
</reference>